<keyword evidence="1" id="KW-1133">Transmembrane helix</keyword>
<proteinExistence type="predicted"/>
<sequence length="66" mass="7882">MAATCTYRLLCLLPSARIVTFMRWFSLLLACQSANHWNILIFRFFFFLLFKFMHAEFVLAIRTAEK</sequence>
<protein>
    <submittedName>
        <fullName evidence="2">Uncharacterized protein</fullName>
    </submittedName>
</protein>
<gene>
    <name evidence="2" type="ORF">BDY21DRAFT_147571</name>
</gene>
<keyword evidence="1" id="KW-0812">Transmembrane</keyword>
<dbReference type="AlphaFoldDB" id="A0A6A6NMG5"/>
<accession>A0A6A6NMG5</accession>
<keyword evidence="3" id="KW-1185">Reference proteome</keyword>
<evidence type="ECO:0000256" key="1">
    <source>
        <dbReference type="SAM" id="Phobius"/>
    </source>
</evidence>
<dbReference type="Proteomes" id="UP000799766">
    <property type="component" value="Unassembled WGS sequence"/>
</dbReference>
<evidence type="ECO:0000313" key="3">
    <source>
        <dbReference type="Proteomes" id="UP000799766"/>
    </source>
</evidence>
<name>A0A6A6NMG5_9PEZI</name>
<organism evidence="2 3">
    <name type="scientific">Lineolata rhizophorae</name>
    <dbReference type="NCBI Taxonomy" id="578093"/>
    <lineage>
        <taxon>Eukaryota</taxon>
        <taxon>Fungi</taxon>
        <taxon>Dikarya</taxon>
        <taxon>Ascomycota</taxon>
        <taxon>Pezizomycotina</taxon>
        <taxon>Dothideomycetes</taxon>
        <taxon>Dothideomycetes incertae sedis</taxon>
        <taxon>Lineolatales</taxon>
        <taxon>Lineolataceae</taxon>
        <taxon>Lineolata</taxon>
    </lineage>
</organism>
<evidence type="ECO:0000313" key="2">
    <source>
        <dbReference type="EMBL" id="KAF2452935.1"/>
    </source>
</evidence>
<dbReference type="EMBL" id="MU001701">
    <property type="protein sequence ID" value="KAF2452935.1"/>
    <property type="molecule type" value="Genomic_DNA"/>
</dbReference>
<reference evidence="2" key="1">
    <citation type="journal article" date="2020" name="Stud. Mycol.">
        <title>101 Dothideomycetes genomes: a test case for predicting lifestyles and emergence of pathogens.</title>
        <authorList>
            <person name="Haridas S."/>
            <person name="Albert R."/>
            <person name="Binder M."/>
            <person name="Bloem J."/>
            <person name="Labutti K."/>
            <person name="Salamov A."/>
            <person name="Andreopoulos B."/>
            <person name="Baker S."/>
            <person name="Barry K."/>
            <person name="Bills G."/>
            <person name="Bluhm B."/>
            <person name="Cannon C."/>
            <person name="Castanera R."/>
            <person name="Culley D."/>
            <person name="Daum C."/>
            <person name="Ezra D."/>
            <person name="Gonzalez J."/>
            <person name="Henrissat B."/>
            <person name="Kuo A."/>
            <person name="Liang C."/>
            <person name="Lipzen A."/>
            <person name="Lutzoni F."/>
            <person name="Magnuson J."/>
            <person name="Mondo S."/>
            <person name="Nolan M."/>
            <person name="Ohm R."/>
            <person name="Pangilinan J."/>
            <person name="Park H.-J."/>
            <person name="Ramirez L."/>
            <person name="Alfaro M."/>
            <person name="Sun H."/>
            <person name="Tritt A."/>
            <person name="Yoshinaga Y."/>
            <person name="Zwiers L.-H."/>
            <person name="Turgeon B."/>
            <person name="Goodwin S."/>
            <person name="Spatafora J."/>
            <person name="Crous P."/>
            <person name="Grigoriev I."/>
        </authorList>
    </citation>
    <scope>NUCLEOTIDE SEQUENCE</scope>
    <source>
        <strain evidence="2">ATCC 16933</strain>
    </source>
</reference>
<feature type="transmembrane region" description="Helical" evidence="1">
    <location>
        <begin position="41"/>
        <end position="61"/>
    </location>
</feature>
<keyword evidence="1" id="KW-0472">Membrane</keyword>